<dbReference type="AlphaFoldDB" id="A0A8H7UQ22"/>
<evidence type="ECO:0000256" key="1">
    <source>
        <dbReference type="SAM" id="SignalP"/>
    </source>
</evidence>
<proteinExistence type="predicted"/>
<sequence length="222" mass="24490">MKLKNYFISIFLFTATNAVVIDPEDVSLAPKKLVISSSGICPDYQLKCPDCPLGQECVYPNNEGCSDAGIPTCQAFDCHGILCLTIRLPCPDNCPFNCRYNGPPCCPFIGQPVCEPICQTFVACKVTPCPDECPGDCHYPNADYCCPKSGEAVCNIGSLEKRGFGYKRDGSPEYLEWFNGYNPDKNLKYQSLDYGHQAYYHGYNGQQEHGVGNKGDFPTAQK</sequence>
<feature type="signal peptide" evidence="1">
    <location>
        <begin position="1"/>
        <end position="18"/>
    </location>
</feature>
<name>A0A8H7UQ22_9FUNG</name>
<feature type="chain" id="PRO_5034856830" evidence="1">
    <location>
        <begin position="19"/>
        <end position="222"/>
    </location>
</feature>
<comment type="caution">
    <text evidence="2">The sequence shown here is derived from an EMBL/GenBank/DDBJ whole genome shotgun (WGS) entry which is preliminary data.</text>
</comment>
<keyword evidence="3" id="KW-1185">Reference proteome</keyword>
<keyword evidence="1" id="KW-0732">Signal</keyword>
<dbReference type="Proteomes" id="UP000650833">
    <property type="component" value="Unassembled WGS sequence"/>
</dbReference>
<dbReference type="OrthoDB" id="2290747at2759"/>
<gene>
    <name evidence="2" type="ORF">INT46_010226</name>
</gene>
<reference evidence="2" key="1">
    <citation type="submission" date="2020-12" db="EMBL/GenBank/DDBJ databases">
        <title>Metabolic potential, ecology and presence of endohyphal bacteria is reflected in genomic diversity of Mucoromycotina.</title>
        <authorList>
            <person name="Muszewska A."/>
            <person name="Okrasinska A."/>
            <person name="Steczkiewicz K."/>
            <person name="Drgas O."/>
            <person name="Orlowska M."/>
            <person name="Perlinska-Lenart U."/>
            <person name="Aleksandrzak-Piekarczyk T."/>
            <person name="Szatraj K."/>
            <person name="Zielenkiewicz U."/>
            <person name="Pilsyk S."/>
            <person name="Malc E."/>
            <person name="Mieczkowski P."/>
            <person name="Kruszewska J.S."/>
            <person name="Biernat P."/>
            <person name="Pawlowska J."/>
        </authorList>
    </citation>
    <scope>NUCLEOTIDE SEQUENCE</scope>
    <source>
        <strain evidence="2">CBS 226.32</strain>
    </source>
</reference>
<evidence type="ECO:0000313" key="3">
    <source>
        <dbReference type="Proteomes" id="UP000650833"/>
    </source>
</evidence>
<protein>
    <submittedName>
        <fullName evidence="2">Uncharacterized protein</fullName>
    </submittedName>
</protein>
<dbReference type="EMBL" id="JAEPRC010000838">
    <property type="protein sequence ID" value="KAG2191330.1"/>
    <property type="molecule type" value="Genomic_DNA"/>
</dbReference>
<evidence type="ECO:0000313" key="2">
    <source>
        <dbReference type="EMBL" id="KAG2191330.1"/>
    </source>
</evidence>
<accession>A0A8H7UQ22</accession>
<organism evidence="2 3">
    <name type="scientific">Mucor plumbeus</name>
    <dbReference type="NCBI Taxonomy" id="97098"/>
    <lineage>
        <taxon>Eukaryota</taxon>
        <taxon>Fungi</taxon>
        <taxon>Fungi incertae sedis</taxon>
        <taxon>Mucoromycota</taxon>
        <taxon>Mucoromycotina</taxon>
        <taxon>Mucoromycetes</taxon>
        <taxon>Mucorales</taxon>
        <taxon>Mucorineae</taxon>
        <taxon>Mucoraceae</taxon>
        <taxon>Mucor</taxon>
    </lineage>
</organism>